<dbReference type="Pfam" id="PF00248">
    <property type="entry name" value="Aldo_ket_red"/>
    <property type="match status" value="1"/>
</dbReference>
<reference evidence="4 5" key="1">
    <citation type="submission" date="2020-08" db="EMBL/GenBank/DDBJ databases">
        <title>Plant Genome Project.</title>
        <authorList>
            <person name="Zhang R.-G."/>
        </authorList>
    </citation>
    <scope>NUCLEOTIDE SEQUENCE [LARGE SCALE GENOMIC DNA]</scope>
    <source>
        <tissue evidence="4">Rhizome</tissue>
    </source>
</reference>
<evidence type="ECO:0000256" key="2">
    <source>
        <dbReference type="ARBA" id="ARBA00023002"/>
    </source>
</evidence>
<dbReference type="InterPro" id="IPR023210">
    <property type="entry name" value="NADP_OxRdtase_dom"/>
</dbReference>
<dbReference type="SUPFAM" id="SSF51430">
    <property type="entry name" value="NAD(P)-linked oxidoreductase"/>
    <property type="match status" value="1"/>
</dbReference>
<dbReference type="FunFam" id="3.20.20.100:FF:000014">
    <property type="entry name" value="NAD(P)-linked oxidoreductase superfamily protein"/>
    <property type="match status" value="1"/>
</dbReference>
<dbReference type="Proteomes" id="UP000734854">
    <property type="component" value="Unassembled WGS sequence"/>
</dbReference>
<dbReference type="PRINTS" id="PR00069">
    <property type="entry name" value="ALDKETRDTASE"/>
</dbReference>
<organism evidence="4 5">
    <name type="scientific">Zingiber officinale</name>
    <name type="common">Ginger</name>
    <name type="synonym">Amomum zingiber</name>
    <dbReference type="NCBI Taxonomy" id="94328"/>
    <lineage>
        <taxon>Eukaryota</taxon>
        <taxon>Viridiplantae</taxon>
        <taxon>Streptophyta</taxon>
        <taxon>Embryophyta</taxon>
        <taxon>Tracheophyta</taxon>
        <taxon>Spermatophyta</taxon>
        <taxon>Magnoliopsida</taxon>
        <taxon>Liliopsida</taxon>
        <taxon>Zingiberales</taxon>
        <taxon>Zingiberaceae</taxon>
        <taxon>Zingiber</taxon>
    </lineage>
</organism>
<proteinExistence type="inferred from homology"/>
<sequence length="559" mass="63477">MNARLPTVFEDETVPICNSRKLEFLQLKLQTVSIGLEMNSGLVFAITYNDLYEETSAQRFKCRNRFAGIVYNQQNQKCTEMQNALLNSEIITEYNLIFEFLRMDFQEAEDLLQFCMHNLTGAEIPYVVLRMESTDLLLQVVSSCLEISILKLRTKIAEFRMQWNAGAEILIFLDSQFLMLESVAADYIEGTIEKVSREKPEQYFHSRPQGSQLGPNPFLLSPPFPQAEEGHLMAAAIQEVALSSGSKAMPRIAMGTASYPLAPFDATRDAILRAIKIGYRHFDTAALYSSEEPLGEAVAEALRLGLIASRDELFITSKLWIQDAHSHLVLPALQKSLRSLQLEYLDLYLIHYPICAKPGGLNTAIENFVSISNDELMPIDISSVWAAMEECQRMGLTKSIGVSNFSIKKIEKLLSTATIPPVANQVEVNPLWQQKELREFCMAKDIQLCAYSPLGARGTTWGQNWVMECEILQQIAKAKGKTLPQICLRWVYEQGDCVIVKSYSEKRLMENLDILDWELNEEERESISRIPQRKGNQALFFVAENGPYKSMEELWDDEI</sequence>
<feature type="domain" description="NADP-dependent oxidoreductase" evidence="3">
    <location>
        <begin position="252"/>
        <end position="528"/>
    </location>
</feature>
<dbReference type="AlphaFoldDB" id="A0A8J5G5Z8"/>
<dbReference type="EMBL" id="JACMSC010000011">
    <property type="protein sequence ID" value="KAG6501150.1"/>
    <property type="molecule type" value="Genomic_DNA"/>
</dbReference>
<accession>A0A8J5G5Z8</accession>
<dbReference type="PROSITE" id="PS00798">
    <property type="entry name" value="ALDOKETO_REDUCTASE_1"/>
    <property type="match status" value="1"/>
</dbReference>
<dbReference type="GO" id="GO:0019290">
    <property type="term" value="P:siderophore biosynthetic process"/>
    <property type="evidence" value="ECO:0007669"/>
    <property type="project" value="UniProtKB-ARBA"/>
</dbReference>
<keyword evidence="2" id="KW-0560">Oxidoreductase</keyword>
<dbReference type="InterPro" id="IPR044497">
    <property type="entry name" value="AKR4A/B"/>
</dbReference>
<dbReference type="InterPro" id="IPR018170">
    <property type="entry name" value="Aldo/ket_reductase_CS"/>
</dbReference>
<evidence type="ECO:0000259" key="3">
    <source>
        <dbReference type="Pfam" id="PF00248"/>
    </source>
</evidence>
<dbReference type="PROSITE" id="PS00063">
    <property type="entry name" value="ALDOKETO_REDUCTASE_3"/>
    <property type="match status" value="1"/>
</dbReference>
<gene>
    <name evidence="4" type="ORF">ZIOFF_041020</name>
</gene>
<name>A0A8J5G5Z8_ZINOF</name>
<comment type="similarity">
    <text evidence="1">Belongs to the aldo/keto reductase family.</text>
</comment>
<dbReference type="GO" id="GO:0033707">
    <property type="term" value="F:3''-deamino-3''-oxonicotianamine reductase activity"/>
    <property type="evidence" value="ECO:0007669"/>
    <property type="project" value="UniProtKB-ARBA"/>
</dbReference>
<keyword evidence="5" id="KW-1185">Reference proteome</keyword>
<dbReference type="InterPro" id="IPR036812">
    <property type="entry name" value="NAD(P)_OxRdtase_dom_sf"/>
</dbReference>
<dbReference type="PROSITE" id="PS00062">
    <property type="entry name" value="ALDOKETO_REDUCTASE_2"/>
    <property type="match status" value="1"/>
</dbReference>
<dbReference type="PANTHER" id="PTHR11732">
    <property type="entry name" value="ALDO/KETO REDUCTASE"/>
    <property type="match status" value="1"/>
</dbReference>
<evidence type="ECO:0000313" key="4">
    <source>
        <dbReference type="EMBL" id="KAG6501150.1"/>
    </source>
</evidence>
<evidence type="ECO:0000256" key="1">
    <source>
        <dbReference type="ARBA" id="ARBA00007905"/>
    </source>
</evidence>
<dbReference type="InterPro" id="IPR020471">
    <property type="entry name" value="AKR"/>
</dbReference>
<dbReference type="Gene3D" id="3.20.20.100">
    <property type="entry name" value="NADP-dependent oxidoreductase domain"/>
    <property type="match status" value="1"/>
</dbReference>
<dbReference type="CDD" id="cd19124">
    <property type="entry name" value="AKR_AKR4A_4B"/>
    <property type="match status" value="1"/>
</dbReference>
<comment type="caution">
    <text evidence="4">The sequence shown here is derived from an EMBL/GenBank/DDBJ whole genome shotgun (WGS) entry which is preliminary data.</text>
</comment>
<evidence type="ECO:0000313" key="5">
    <source>
        <dbReference type="Proteomes" id="UP000734854"/>
    </source>
</evidence>
<protein>
    <recommendedName>
        <fullName evidence="3">NADP-dependent oxidoreductase domain-containing protein</fullName>
    </recommendedName>
</protein>
<dbReference type="GO" id="GO:1990641">
    <property type="term" value="P:response to iron ion starvation"/>
    <property type="evidence" value="ECO:0007669"/>
    <property type="project" value="UniProtKB-ARBA"/>
</dbReference>